<dbReference type="InterPro" id="IPR001537">
    <property type="entry name" value="SpoU_MeTrfase"/>
</dbReference>
<dbReference type="Gene3D" id="1.10.8.590">
    <property type="match status" value="1"/>
</dbReference>
<feature type="domain" description="tRNA/rRNA methyltransferase SpoU type" evidence="5">
    <location>
        <begin position="19"/>
        <end position="169"/>
    </location>
</feature>
<evidence type="ECO:0000256" key="3">
    <source>
        <dbReference type="ARBA" id="ARBA00022679"/>
    </source>
</evidence>
<keyword evidence="3" id="KW-0808">Transferase</keyword>
<reference evidence="6 7" key="1">
    <citation type="submission" date="2023-03" db="EMBL/GenBank/DDBJ databases">
        <title>YIM 152171 draft genome.</title>
        <authorList>
            <person name="Yang Z."/>
        </authorList>
    </citation>
    <scope>NUCLEOTIDE SEQUENCE [LARGE SCALE GENOMIC DNA]</scope>
    <source>
        <strain evidence="6 7">YIM 152171</strain>
    </source>
</reference>
<dbReference type="AlphaFoldDB" id="A0AAP3XTM6"/>
<evidence type="ECO:0000256" key="4">
    <source>
        <dbReference type="ARBA" id="ARBA00022691"/>
    </source>
</evidence>
<dbReference type="Gene3D" id="3.40.1280.10">
    <property type="match status" value="1"/>
</dbReference>
<dbReference type="Pfam" id="PF00588">
    <property type="entry name" value="SpoU_methylase"/>
    <property type="match status" value="1"/>
</dbReference>
<dbReference type="PANTHER" id="PTHR42786:SF7">
    <property type="entry name" value="TRNA_RRNA METHYLTRANSFERASE SPOU TYPE DOMAIN-CONTAINING PROTEIN"/>
    <property type="match status" value="1"/>
</dbReference>
<gene>
    <name evidence="6" type="ORF">PZ740_13825</name>
</gene>
<proteinExistence type="inferred from homology"/>
<keyword evidence="2 6" id="KW-0489">Methyltransferase</keyword>
<dbReference type="CDD" id="cd18093">
    <property type="entry name" value="SpoU-like_TrmJ"/>
    <property type="match status" value="1"/>
</dbReference>
<dbReference type="Proteomes" id="UP001301140">
    <property type="component" value="Unassembled WGS sequence"/>
</dbReference>
<dbReference type="GO" id="GO:0005829">
    <property type="term" value="C:cytosol"/>
    <property type="evidence" value="ECO:0007669"/>
    <property type="project" value="TreeGrafter"/>
</dbReference>
<keyword evidence="4" id="KW-0949">S-adenosyl-L-methionine</keyword>
<evidence type="ECO:0000313" key="6">
    <source>
        <dbReference type="EMBL" id="MDF1587462.1"/>
    </source>
</evidence>
<dbReference type="RefSeq" id="WP_327789886.1">
    <property type="nucleotide sequence ID" value="NZ_JARGEQ010000135.1"/>
</dbReference>
<evidence type="ECO:0000259" key="5">
    <source>
        <dbReference type="Pfam" id="PF00588"/>
    </source>
</evidence>
<organism evidence="6 7">
    <name type="scientific">Marinimicrococcus flavescens</name>
    <dbReference type="NCBI Taxonomy" id="3031815"/>
    <lineage>
        <taxon>Bacteria</taxon>
        <taxon>Pseudomonadati</taxon>
        <taxon>Pseudomonadota</taxon>
        <taxon>Alphaproteobacteria</taxon>
        <taxon>Geminicoccales</taxon>
        <taxon>Geminicoccaceae</taxon>
        <taxon>Marinimicrococcus</taxon>
    </lineage>
</organism>
<evidence type="ECO:0000256" key="2">
    <source>
        <dbReference type="ARBA" id="ARBA00022603"/>
    </source>
</evidence>
<dbReference type="PANTHER" id="PTHR42786">
    <property type="entry name" value="TRNA/RRNA METHYLTRANSFERASE"/>
    <property type="match status" value="1"/>
</dbReference>
<dbReference type="InterPro" id="IPR029028">
    <property type="entry name" value="Alpha/beta_knot_MTases"/>
</dbReference>
<dbReference type="InterPro" id="IPR029026">
    <property type="entry name" value="tRNA_m1G_MTases_N"/>
</dbReference>
<keyword evidence="7" id="KW-1185">Reference proteome</keyword>
<dbReference type="EMBL" id="JARGEQ010000135">
    <property type="protein sequence ID" value="MDF1587462.1"/>
    <property type="molecule type" value="Genomic_DNA"/>
</dbReference>
<accession>A0AAP3XTM6</accession>
<dbReference type="InterPro" id="IPR004384">
    <property type="entry name" value="RNA_MeTrfase_TrmJ/LasT"/>
</dbReference>
<evidence type="ECO:0000256" key="1">
    <source>
        <dbReference type="ARBA" id="ARBA00007228"/>
    </source>
</evidence>
<dbReference type="SUPFAM" id="SSF75217">
    <property type="entry name" value="alpha/beta knot"/>
    <property type="match status" value="1"/>
</dbReference>
<protein>
    <submittedName>
        <fullName evidence="6">RNA methyltransferase</fullName>
    </submittedName>
</protein>
<evidence type="ECO:0000313" key="7">
    <source>
        <dbReference type="Proteomes" id="UP001301140"/>
    </source>
</evidence>
<comment type="caution">
    <text evidence="6">The sequence shown here is derived from an EMBL/GenBank/DDBJ whole genome shotgun (WGS) entry which is preliminary data.</text>
</comment>
<sequence>MKLTHKAAGAARHLAPAPVVVLCRPQLGENVGTTARAMLNFGLTELRLVSPECGWPNAKAVVACSGAYAVLNGIRLFDTVEQAVADLHHVYATTARARELKKPIVTAEAAVRETRQAMAEERKVGFLFGAERTGLTNEELLLADAVLSIPLNPDFSSLNLAQAVLLLSYEWFKSGDATPAVRAARKEGEPATKAEVDGLLGQLVDSLDVVDFFKSADRRQGLVRTIKVMIERRSWTRPEIHLFRGIVKELSQGGRR</sequence>
<comment type="similarity">
    <text evidence="1">Belongs to the class IV-like SAM-binding methyltransferase superfamily. RNA methyltransferase TrmH family.</text>
</comment>
<name>A0AAP3XTM6_9PROT</name>
<dbReference type="PIRSF" id="PIRSF004808">
    <property type="entry name" value="LasT"/>
    <property type="match status" value="1"/>
</dbReference>
<dbReference type="GO" id="GO:0003723">
    <property type="term" value="F:RNA binding"/>
    <property type="evidence" value="ECO:0007669"/>
    <property type="project" value="InterPro"/>
</dbReference>
<dbReference type="GO" id="GO:0002128">
    <property type="term" value="P:tRNA nucleoside ribose methylation"/>
    <property type="evidence" value="ECO:0007669"/>
    <property type="project" value="TreeGrafter"/>
</dbReference>
<dbReference type="GO" id="GO:0008173">
    <property type="term" value="F:RNA methyltransferase activity"/>
    <property type="evidence" value="ECO:0007669"/>
    <property type="project" value="InterPro"/>
</dbReference>